<dbReference type="InterPro" id="IPR023346">
    <property type="entry name" value="Lysozyme-like_dom_sf"/>
</dbReference>
<comment type="caution">
    <text evidence="4">The sequence shown here is derived from an EMBL/GenBank/DDBJ whole genome shotgun (WGS) entry which is preliminary data.</text>
</comment>
<evidence type="ECO:0000259" key="3">
    <source>
        <dbReference type="Pfam" id="PF01464"/>
    </source>
</evidence>
<feature type="region of interest" description="Disordered" evidence="1">
    <location>
        <begin position="66"/>
        <end position="92"/>
    </location>
</feature>
<feature type="signal peptide" evidence="2">
    <location>
        <begin position="1"/>
        <end position="36"/>
    </location>
</feature>
<proteinExistence type="predicted"/>
<dbReference type="Proteomes" id="UP000176005">
    <property type="component" value="Unassembled WGS sequence"/>
</dbReference>
<evidence type="ECO:0000256" key="1">
    <source>
        <dbReference type="SAM" id="MobiDB-lite"/>
    </source>
</evidence>
<organism evidence="4 5">
    <name type="scientific">Streptomyces nanshensis</name>
    <dbReference type="NCBI Taxonomy" id="518642"/>
    <lineage>
        <taxon>Bacteria</taxon>
        <taxon>Bacillati</taxon>
        <taxon>Actinomycetota</taxon>
        <taxon>Actinomycetes</taxon>
        <taxon>Kitasatosporales</taxon>
        <taxon>Streptomycetaceae</taxon>
        <taxon>Streptomyces</taxon>
    </lineage>
</organism>
<dbReference type="InterPro" id="IPR008258">
    <property type="entry name" value="Transglycosylase_SLT_dom_1"/>
</dbReference>
<dbReference type="EMBL" id="LJGW01000024">
    <property type="protein sequence ID" value="OEV14064.1"/>
    <property type="molecule type" value="Genomic_DNA"/>
</dbReference>
<dbReference type="RefSeq" id="WP_070014508.1">
    <property type="nucleotide sequence ID" value="NZ_LJGW01000024.1"/>
</dbReference>
<keyword evidence="2" id="KW-0732">Signal</keyword>
<evidence type="ECO:0000256" key="2">
    <source>
        <dbReference type="SAM" id="SignalP"/>
    </source>
</evidence>
<feature type="compositionally biased region" description="Low complexity" evidence="1">
    <location>
        <begin position="33"/>
        <end position="52"/>
    </location>
</feature>
<gene>
    <name evidence="4" type="ORF">AN218_00905</name>
</gene>
<name>A0A1E7LD34_9ACTN</name>
<protein>
    <recommendedName>
        <fullName evidence="3">Transglycosylase SLT domain-containing protein</fullName>
    </recommendedName>
</protein>
<reference evidence="4 5" key="1">
    <citation type="journal article" date="2016" name="Front. Microbiol.">
        <title>Comparative Genomics Analysis of Streptomyces Species Reveals Their Adaptation to the Marine Environment and Their Diversity at the Genomic Level.</title>
        <authorList>
            <person name="Tian X."/>
            <person name="Zhang Z."/>
            <person name="Yang T."/>
            <person name="Chen M."/>
            <person name="Li J."/>
            <person name="Chen F."/>
            <person name="Yang J."/>
            <person name="Li W."/>
            <person name="Zhang B."/>
            <person name="Zhang Z."/>
            <person name="Wu J."/>
            <person name="Zhang C."/>
            <person name="Long L."/>
            <person name="Xiao J."/>
        </authorList>
    </citation>
    <scope>NUCLEOTIDE SEQUENCE [LARGE SCALE GENOMIC DNA]</scope>
    <source>
        <strain evidence="4 5">SCSIO 10429</strain>
    </source>
</reference>
<dbReference type="Pfam" id="PF01464">
    <property type="entry name" value="SLT"/>
    <property type="match status" value="1"/>
</dbReference>
<feature type="chain" id="PRO_5009197234" description="Transglycosylase SLT domain-containing protein" evidence="2">
    <location>
        <begin position="37"/>
        <end position="222"/>
    </location>
</feature>
<dbReference type="PATRIC" id="fig|518642.10.peg.1097"/>
<dbReference type="AlphaFoldDB" id="A0A1E7LD34"/>
<feature type="region of interest" description="Disordered" evidence="1">
    <location>
        <begin position="30"/>
        <end position="52"/>
    </location>
</feature>
<evidence type="ECO:0000313" key="5">
    <source>
        <dbReference type="Proteomes" id="UP000176005"/>
    </source>
</evidence>
<sequence length="222" mass="23180">MSIETATTRGQAGRALAATALAVSISLSTGSSPATAAQPADHHPAPAATADTAPARTGMVRGVTMTSRSELTARPALSDAAKAERTKPETEALNEAQADAITKARDEAHKNATPTYPNNLDGWIREALAIMHKEGIPGSYDGIKRNIIRESGGDPNAVNNWDINAQNGDPSRGLLQTTGKTFDHWHVQGTSTDITDPVGNIAAACNYAADEYGSIDNVSSAY</sequence>
<dbReference type="SUPFAM" id="SSF53955">
    <property type="entry name" value="Lysozyme-like"/>
    <property type="match status" value="1"/>
</dbReference>
<accession>A0A1E7LD34</accession>
<feature type="domain" description="Transglycosylase SLT" evidence="3">
    <location>
        <begin position="147"/>
        <end position="218"/>
    </location>
</feature>
<keyword evidence="5" id="KW-1185">Reference proteome</keyword>
<evidence type="ECO:0000313" key="4">
    <source>
        <dbReference type="EMBL" id="OEV14064.1"/>
    </source>
</evidence>
<feature type="compositionally biased region" description="Basic and acidic residues" evidence="1">
    <location>
        <begin position="81"/>
        <end position="90"/>
    </location>
</feature>
<dbReference type="Gene3D" id="1.10.530.10">
    <property type="match status" value="1"/>
</dbReference>